<dbReference type="EMBL" id="QBLH01003435">
    <property type="protein sequence ID" value="TGZ38395.1"/>
    <property type="molecule type" value="Genomic_DNA"/>
</dbReference>
<accession>A0A4S2JQC2</accession>
<feature type="compositionally biased region" description="Polar residues" evidence="1">
    <location>
        <begin position="11"/>
        <end position="26"/>
    </location>
</feature>
<evidence type="ECO:0000256" key="1">
    <source>
        <dbReference type="SAM" id="MobiDB-lite"/>
    </source>
</evidence>
<feature type="compositionally biased region" description="Basic residues" evidence="1">
    <location>
        <begin position="1"/>
        <end position="10"/>
    </location>
</feature>
<feature type="region of interest" description="Disordered" evidence="1">
    <location>
        <begin position="199"/>
        <end position="224"/>
    </location>
</feature>
<organism evidence="2 3">
    <name type="scientific">Temnothorax longispinosus</name>
    <dbReference type="NCBI Taxonomy" id="300112"/>
    <lineage>
        <taxon>Eukaryota</taxon>
        <taxon>Metazoa</taxon>
        <taxon>Ecdysozoa</taxon>
        <taxon>Arthropoda</taxon>
        <taxon>Hexapoda</taxon>
        <taxon>Insecta</taxon>
        <taxon>Pterygota</taxon>
        <taxon>Neoptera</taxon>
        <taxon>Endopterygota</taxon>
        <taxon>Hymenoptera</taxon>
        <taxon>Apocrita</taxon>
        <taxon>Aculeata</taxon>
        <taxon>Formicoidea</taxon>
        <taxon>Formicidae</taxon>
        <taxon>Myrmicinae</taxon>
        <taxon>Temnothorax</taxon>
    </lineage>
</organism>
<sequence length="494" mass="57688">MEQIGRHKTKYTSPHTSTWSANQTTDARVPPDAYWKYTQRNNQDTTDKSTRRHQSPMPEPPMSYYSSANSYKTFKHNAYPCSTHPKHSSALHTEVPQRYQQITTKSSRNNDRTNNVVVNKDRYKTQQEDENNTDYIDEELGNFTEDNLDEDAEEEGINEGVQNDPKLVIIATAFNFLKQNVYIAENDRSLRSDKRIGESVNKEYDEQEADDEIDEESDAPAETEAIQRNAVKKDALLRAQRMRMINQQQDPHRIRYSQQSPKLYQTYHLPTRYYHNTPDHNIHETLSEEDLYTAQALKNHSRRTSMGYHQNWIPQRSSTDRYDTMTSLTQPSRRTRTRPEIKSFTEAEFADRRKCSRCGNISTRKPSTSRRNHCRFQDNLNFSTKTRFGDDAEIFDQSWCGHCKPKHHFEGNMGSCEIPSPALYSMKSQRSRDTNIPMHETLEGKHPMDEISHEFARMSSRYTKDTPNILRDRIRHSVPQAAQGATRISARYNP</sequence>
<protein>
    <submittedName>
        <fullName evidence="2">Uncharacterized protein</fullName>
    </submittedName>
</protein>
<keyword evidence="3" id="KW-1185">Reference proteome</keyword>
<proteinExistence type="predicted"/>
<evidence type="ECO:0000313" key="3">
    <source>
        <dbReference type="Proteomes" id="UP000310200"/>
    </source>
</evidence>
<dbReference type="Proteomes" id="UP000310200">
    <property type="component" value="Unassembled WGS sequence"/>
</dbReference>
<feature type="region of interest" description="Disordered" evidence="1">
    <location>
        <begin position="1"/>
        <end position="67"/>
    </location>
</feature>
<feature type="compositionally biased region" description="Acidic residues" evidence="1">
    <location>
        <begin position="205"/>
        <end position="221"/>
    </location>
</feature>
<reference evidence="2 3" key="1">
    <citation type="journal article" date="2019" name="Philos. Trans. R. Soc. Lond., B, Biol. Sci.">
        <title>Ant behaviour and brain gene expression of defending hosts depend on the ecological success of the intruding social parasite.</title>
        <authorList>
            <person name="Kaur R."/>
            <person name="Stoldt M."/>
            <person name="Jongepier E."/>
            <person name="Feldmeyer B."/>
            <person name="Menzel F."/>
            <person name="Bornberg-Bauer E."/>
            <person name="Foitzik S."/>
        </authorList>
    </citation>
    <scope>NUCLEOTIDE SEQUENCE [LARGE SCALE GENOMIC DNA]</scope>
    <source>
        <tissue evidence="2">Whole body</tissue>
    </source>
</reference>
<dbReference type="AlphaFoldDB" id="A0A4S2JQC2"/>
<name>A0A4S2JQC2_9HYME</name>
<comment type="caution">
    <text evidence="2">The sequence shown here is derived from an EMBL/GenBank/DDBJ whole genome shotgun (WGS) entry which is preliminary data.</text>
</comment>
<gene>
    <name evidence="2" type="ORF">DBV15_06743</name>
</gene>
<evidence type="ECO:0000313" key="2">
    <source>
        <dbReference type="EMBL" id="TGZ38395.1"/>
    </source>
</evidence>